<evidence type="ECO:0000313" key="2">
    <source>
        <dbReference type="EMBL" id="PIP57243.1"/>
    </source>
</evidence>
<dbReference type="AlphaFoldDB" id="A0A2H0BHU7"/>
<gene>
    <name evidence="2" type="ORF">COX04_00605</name>
</gene>
<accession>A0A2H0BHU7</accession>
<dbReference type="CDD" id="cd00090">
    <property type="entry name" value="HTH_ARSR"/>
    <property type="match status" value="1"/>
</dbReference>
<proteinExistence type="predicted"/>
<dbReference type="Proteomes" id="UP000230759">
    <property type="component" value="Unassembled WGS sequence"/>
</dbReference>
<dbReference type="SMART" id="SM00418">
    <property type="entry name" value="HTH_ARSR"/>
    <property type="match status" value="1"/>
</dbReference>
<feature type="domain" description="HTH arsR-type" evidence="1">
    <location>
        <begin position="3"/>
        <end position="79"/>
    </location>
</feature>
<organism evidence="2 3">
    <name type="scientific">Candidatus Woesebacteria bacterium CG22_combo_CG10-13_8_21_14_all_45_10</name>
    <dbReference type="NCBI Taxonomy" id="1975060"/>
    <lineage>
        <taxon>Bacteria</taxon>
        <taxon>Candidatus Woeseibacteriota</taxon>
    </lineage>
</organism>
<dbReference type="SUPFAM" id="SSF46785">
    <property type="entry name" value="Winged helix' DNA-binding domain"/>
    <property type="match status" value="1"/>
</dbReference>
<dbReference type="InterPro" id="IPR001845">
    <property type="entry name" value="HTH_ArsR_DNA-bd_dom"/>
</dbReference>
<name>A0A2H0BHU7_9BACT</name>
<dbReference type="InterPro" id="IPR036390">
    <property type="entry name" value="WH_DNA-bd_sf"/>
</dbReference>
<dbReference type="InterPro" id="IPR011991">
    <property type="entry name" value="ArsR-like_HTH"/>
</dbReference>
<evidence type="ECO:0000259" key="1">
    <source>
        <dbReference type="SMART" id="SM00418"/>
    </source>
</evidence>
<dbReference type="Gene3D" id="1.10.10.10">
    <property type="entry name" value="Winged helix-like DNA-binding domain superfamily/Winged helix DNA-binding domain"/>
    <property type="match status" value="1"/>
</dbReference>
<reference evidence="2 3" key="1">
    <citation type="submission" date="2017-09" db="EMBL/GenBank/DDBJ databases">
        <title>Depth-based differentiation of microbial function through sediment-hosted aquifers and enrichment of novel symbionts in the deep terrestrial subsurface.</title>
        <authorList>
            <person name="Probst A.J."/>
            <person name="Ladd B."/>
            <person name="Jarett J.K."/>
            <person name="Geller-Mcgrath D.E."/>
            <person name="Sieber C.M."/>
            <person name="Emerson J.B."/>
            <person name="Anantharaman K."/>
            <person name="Thomas B.C."/>
            <person name="Malmstrom R."/>
            <person name="Stieglmeier M."/>
            <person name="Klingl A."/>
            <person name="Woyke T."/>
            <person name="Ryan C.M."/>
            <person name="Banfield J.F."/>
        </authorList>
    </citation>
    <scope>NUCLEOTIDE SEQUENCE [LARGE SCALE GENOMIC DNA]</scope>
    <source>
        <strain evidence="2">CG22_combo_CG10-13_8_21_14_all_45_10</strain>
    </source>
</reference>
<dbReference type="InterPro" id="IPR036388">
    <property type="entry name" value="WH-like_DNA-bd_sf"/>
</dbReference>
<sequence>MAAFSDIITSKVRIKILELFFADLREMYHVRGIVREIKEEINAVRRELQRLEEAGILKKEARGNRVYYWVRRDYPLFGDILAIVSKTTGLGAEIIKNRNKIGKVNFVMFSGSFGRRTPRKHEEEVDVLVVGEVVLPELAAIIRVEESRRGKEINYTVMTKEEFEFRKKRRDPFLSGILAKSRIMIIGDEEDLVG</sequence>
<dbReference type="GO" id="GO:0003700">
    <property type="term" value="F:DNA-binding transcription factor activity"/>
    <property type="evidence" value="ECO:0007669"/>
    <property type="project" value="InterPro"/>
</dbReference>
<comment type="caution">
    <text evidence="2">The sequence shown here is derived from an EMBL/GenBank/DDBJ whole genome shotgun (WGS) entry which is preliminary data.</text>
</comment>
<protein>
    <recommendedName>
        <fullName evidence="1">HTH arsR-type domain-containing protein</fullName>
    </recommendedName>
</protein>
<dbReference type="EMBL" id="PCSV01000016">
    <property type="protein sequence ID" value="PIP57243.1"/>
    <property type="molecule type" value="Genomic_DNA"/>
</dbReference>
<evidence type="ECO:0000313" key="3">
    <source>
        <dbReference type="Proteomes" id="UP000230759"/>
    </source>
</evidence>